<evidence type="ECO:0000256" key="1">
    <source>
        <dbReference type="ARBA" id="ARBA00004651"/>
    </source>
</evidence>
<organism evidence="15 16">
    <name type="scientific">Silvimonas iriomotensis</name>
    <dbReference type="NCBI Taxonomy" id="449662"/>
    <lineage>
        <taxon>Bacteria</taxon>
        <taxon>Pseudomonadati</taxon>
        <taxon>Pseudomonadota</taxon>
        <taxon>Betaproteobacteria</taxon>
        <taxon>Neisseriales</taxon>
        <taxon>Chitinibacteraceae</taxon>
        <taxon>Silvimonas</taxon>
    </lineage>
</organism>
<keyword evidence="15" id="KW-0969">Cilium</keyword>
<evidence type="ECO:0000256" key="6">
    <source>
        <dbReference type="ARBA" id="ARBA00022692"/>
    </source>
</evidence>
<keyword evidence="9 13" id="KW-1133">Transmembrane helix</keyword>
<evidence type="ECO:0000256" key="13">
    <source>
        <dbReference type="RuleBase" id="RU364091"/>
    </source>
</evidence>
<dbReference type="PANTHER" id="PTHR30531">
    <property type="entry name" value="FLAGELLAR BIOSYNTHETIC PROTEIN FLHB"/>
    <property type="match status" value="1"/>
</dbReference>
<evidence type="ECO:0000256" key="12">
    <source>
        <dbReference type="ARBA" id="ARBA00025078"/>
    </source>
</evidence>
<feature type="region of interest" description="Disordered" evidence="14">
    <location>
        <begin position="1"/>
        <end position="28"/>
    </location>
</feature>
<evidence type="ECO:0000313" key="15">
    <source>
        <dbReference type="EMBL" id="GGP20533.1"/>
    </source>
</evidence>
<reference evidence="16" key="1">
    <citation type="journal article" date="2019" name="Int. J. Syst. Evol. Microbiol.">
        <title>The Global Catalogue of Microorganisms (GCM) 10K type strain sequencing project: providing services to taxonomists for standard genome sequencing and annotation.</title>
        <authorList>
            <consortium name="The Broad Institute Genomics Platform"/>
            <consortium name="The Broad Institute Genome Sequencing Center for Infectious Disease"/>
            <person name="Wu L."/>
            <person name="Ma J."/>
        </authorList>
    </citation>
    <scope>NUCLEOTIDE SEQUENCE [LARGE SCALE GENOMIC DNA]</scope>
    <source>
        <strain evidence="16">CGMCC 1.8859</strain>
    </source>
</reference>
<keyword evidence="8 13" id="KW-0653">Protein transport</keyword>
<keyword evidence="11 13" id="KW-1006">Bacterial flagellum protein export</keyword>
<dbReference type="Gene3D" id="3.40.1690.10">
    <property type="entry name" value="secretion proteins EscU"/>
    <property type="match status" value="1"/>
</dbReference>
<feature type="region of interest" description="Disordered" evidence="14">
    <location>
        <begin position="358"/>
        <end position="387"/>
    </location>
</feature>
<evidence type="ECO:0000256" key="14">
    <source>
        <dbReference type="SAM" id="MobiDB-lite"/>
    </source>
</evidence>
<dbReference type="InterPro" id="IPR006136">
    <property type="entry name" value="FlhB"/>
</dbReference>
<dbReference type="PRINTS" id="PR00950">
    <property type="entry name" value="TYPE3IMSPROT"/>
</dbReference>
<dbReference type="PANTHER" id="PTHR30531:SF12">
    <property type="entry name" value="FLAGELLAR BIOSYNTHETIC PROTEIN FLHB"/>
    <property type="match status" value="1"/>
</dbReference>
<evidence type="ECO:0000256" key="3">
    <source>
        <dbReference type="ARBA" id="ARBA00021622"/>
    </source>
</evidence>
<feature type="transmembrane region" description="Helical" evidence="13">
    <location>
        <begin position="33"/>
        <end position="54"/>
    </location>
</feature>
<dbReference type="RefSeq" id="WP_188703725.1">
    <property type="nucleotide sequence ID" value="NZ_BMLX01000002.1"/>
</dbReference>
<accession>A0ABQ2P7W1</accession>
<keyword evidence="16" id="KW-1185">Reference proteome</keyword>
<gene>
    <name evidence="13 15" type="primary">flhB</name>
    <name evidence="15" type="ORF">GCM10010970_15680</name>
</gene>
<keyword evidence="15" id="KW-0966">Cell projection</keyword>
<comment type="function">
    <text evidence="12 13">Required for formation of the rod structure in the basal body of the flagellar apparatus. Together with FliI and FliH, may constitute the export apparatus of flagellin.</text>
</comment>
<evidence type="ECO:0000256" key="9">
    <source>
        <dbReference type="ARBA" id="ARBA00022989"/>
    </source>
</evidence>
<comment type="caution">
    <text evidence="15">The sequence shown here is derived from an EMBL/GenBank/DDBJ whole genome shotgun (WGS) entry which is preliminary data.</text>
</comment>
<comment type="subcellular location">
    <subcellularLocation>
        <location evidence="1">Cell membrane</location>
        <topology evidence="1">Multi-pass membrane protein</topology>
    </subcellularLocation>
</comment>
<dbReference type="NCBIfam" id="TIGR00328">
    <property type="entry name" value="flhB"/>
    <property type="match status" value="1"/>
</dbReference>
<keyword evidence="5 13" id="KW-1003">Cell membrane</keyword>
<keyword evidence="7 13" id="KW-1005">Bacterial flagellum biogenesis</keyword>
<dbReference type="Gene3D" id="6.10.250.2080">
    <property type="match status" value="1"/>
</dbReference>
<evidence type="ECO:0000256" key="5">
    <source>
        <dbReference type="ARBA" id="ARBA00022475"/>
    </source>
</evidence>
<keyword evidence="10 13" id="KW-0472">Membrane</keyword>
<dbReference type="Pfam" id="PF01312">
    <property type="entry name" value="Bac_export_2"/>
    <property type="match status" value="1"/>
</dbReference>
<feature type="compositionally biased region" description="Polar residues" evidence="14">
    <location>
        <begin position="378"/>
        <end position="387"/>
    </location>
</feature>
<dbReference type="InterPro" id="IPR006135">
    <property type="entry name" value="T3SS_substrate_exporter"/>
</dbReference>
<proteinExistence type="inferred from homology"/>
<evidence type="ECO:0000256" key="7">
    <source>
        <dbReference type="ARBA" id="ARBA00022795"/>
    </source>
</evidence>
<evidence type="ECO:0000256" key="10">
    <source>
        <dbReference type="ARBA" id="ARBA00023136"/>
    </source>
</evidence>
<feature type="transmembrane region" description="Helical" evidence="13">
    <location>
        <begin position="192"/>
        <end position="214"/>
    </location>
</feature>
<dbReference type="InterPro" id="IPR029025">
    <property type="entry name" value="T3SS_substrate_exporter_C"/>
</dbReference>
<dbReference type="SUPFAM" id="SSF160544">
    <property type="entry name" value="EscU C-terminal domain-like"/>
    <property type="match status" value="1"/>
</dbReference>
<keyword evidence="6 13" id="KW-0812">Transmembrane</keyword>
<feature type="compositionally biased region" description="Basic and acidic residues" evidence="14">
    <location>
        <begin position="7"/>
        <end position="23"/>
    </location>
</feature>
<evidence type="ECO:0000256" key="4">
    <source>
        <dbReference type="ARBA" id="ARBA00022448"/>
    </source>
</evidence>
<keyword evidence="15" id="KW-0282">Flagellum</keyword>
<dbReference type="Proteomes" id="UP000637267">
    <property type="component" value="Unassembled WGS sequence"/>
</dbReference>
<evidence type="ECO:0000313" key="16">
    <source>
        <dbReference type="Proteomes" id="UP000637267"/>
    </source>
</evidence>
<comment type="similarity">
    <text evidence="2 13">Belongs to the type III secretion exporter family.</text>
</comment>
<protein>
    <recommendedName>
        <fullName evidence="3 13">Flagellar biosynthetic protein FlhB</fullName>
    </recommendedName>
</protein>
<evidence type="ECO:0000256" key="8">
    <source>
        <dbReference type="ARBA" id="ARBA00022927"/>
    </source>
</evidence>
<comment type="caution">
    <text evidence="13">Lacks conserved residue(s) required for the propagation of feature annotation.</text>
</comment>
<name>A0ABQ2P7W1_9NEIS</name>
<evidence type="ECO:0000256" key="2">
    <source>
        <dbReference type="ARBA" id="ARBA00010690"/>
    </source>
</evidence>
<dbReference type="EMBL" id="BMLX01000002">
    <property type="protein sequence ID" value="GGP20533.1"/>
    <property type="molecule type" value="Genomic_DNA"/>
</dbReference>
<feature type="transmembrane region" description="Helical" evidence="13">
    <location>
        <begin position="86"/>
        <end position="106"/>
    </location>
</feature>
<keyword evidence="4 13" id="KW-0813">Transport</keyword>
<sequence>MAEDSDLEKTEPATSKRLEEARQRGQVPRSQELGSFAIMMTGLLSMVSLGPALAQTLEVIFRNALTFDHATVQDSSRLFLMLMDDIHSALFAALPIAAACAVAGLLSPMVLGGWLFTTETLAPNFGRMNPASGLGRLFSVRALVDMTKAILKSGLIGGVACVVLWRERGEMVQLAIMPERVSYVYLWEMIRYTLLLVIGGMGFIAAIDVPYQLWDFYRNLRMTKEEVKQEMKESEGDPHVKGRIRQLQREAARRRMMSRIPKADVVVTNPTHYAVALQYNERMRAPQVVAKGAYLLAERIIDIAKENKVTVVRTPPFARALYHHTELDQEIPAALYTAAAEVLAYIYQLKNWQSHGGNRPTLNDKLPVPTELDPEHNASPNEDGNRP</sequence>
<evidence type="ECO:0000256" key="11">
    <source>
        <dbReference type="ARBA" id="ARBA00023225"/>
    </source>
</evidence>